<gene>
    <name evidence="1 3" type="ORF">CBG04854</name>
    <name evidence="1" type="ORF">CBG_04854</name>
</gene>
<sequence>MQGITEKTRKKEMIHFSDSELNLHKSRRPYFWKPCLVISSWNILWSRIFGIICDEFLEILRRILGFFHVSKISENKFELKISKKYNWRKYPKQFYDNQKEERFEYRYQVLLKSPCTKTHLIIIQIVSTWYFFLKNSIFPIITNLTLFDFLDIAPDNRYNMTGVMTEALPMKTTKIQSGI</sequence>
<evidence type="ECO:0000313" key="1">
    <source>
        <dbReference type="EMBL" id="CAP25484.1"/>
    </source>
</evidence>
<dbReference type="AlphaFoldDB" id="A8WYM6"/>
<reference evidence="1 2" key="1">
    <citation type="journal article" date="2003" name="PLoS Biol.">
        <title>The genome sequence of Caenorhabditis briggsae: a platform for comparative genomics.</title>
        <authorList>
            <person name="Stein L.D."/>
            <person name="Bao Z."/>
            <person name="Blasiar D."/>
            <person name="Blumenthal T."/>
            <person name="Brent M.R."/>
            <person name="Chen N."/>
            <person name="Chinwalla A."/>
            <person name="Clarke L."/>
            <person name="Clee C."/>
            <person name="Coghlan A."/>
            <person name="Coulson A."/>
            <person name="D'Eustachio P."/>
            <person name="Fitch D.H."/>
            <person name="Fulton L.A."/>
            <person name="Fulton R.E."/>
            <person name="Griffiths-Jones S."/>
            <person name="Harris T.W."/>
            <person name="Hillier L.W."/>
            <person name="Kamath R."/>
            <person name="Kuwabara P.E."/>
            <person name="Mardis E.R."/>
            <person name="Marra M.A."/>
            <person name="Miner T.L."/>
            <person name="Minx P."/>
            <person name="Mullikin J.C."/>
            <person name="Plumb R.W."/>
            <person name="Rogers J."/>
            <person name="Schein J.E."/>
            <person name="Sohrmann M."/>
            <person name="Spieth J."/>
            <person name="Stajich J.E."/>
            <person name="Wei C."/>
            <person name="Willey D."/>
            <person name="Wilson R.K."/>
            <person name="Durbin R."/>
            <person name="Waterston R.H."/>
        </authorList>
    </citation>
    <scope>NUCLEOTIDE SEQUENCE [LARGE SCALE GENOMIC DNA]</scope>
    <source>
        <strain evidence="1 2">AF16</strain>
    </source>
</reference>
<evidence type="ECO:0000313" key="2">
    <source>
        <dbReference type="Proteomes" id="UP000008549"/>
    </source>
</evidence>
<organism evidence="1 2">
    <name type="scientific">Caenorhabditis briggsae</name>
    <dbReference type="NCBI Taxonomy" id="6238"/>
    <lineage>
        <taxon>Eukaryota</taxon>
        <taxon>Metazoa</taxon>
        <taxon>Ecdysozoa</taxon>
        <taxon>Nematoda</taxon>
        <taxon>Chromadorea</taxon>
        <taxon>Rhabditida</taxon>
        <taxon>Rhabditina</taxon>
        <taxon>Rhabditomorpha</taxon>
        <taxon>Rhabditoidea</taxon>
        <taxon>Rhabditidae</taxon>
        <taxon>Peloderinae</taxon>
        <taxon>Caenorhabditis</taxon>
    </lineage>
</organism>
<dbReference type="CTD" id="8580021"/>
<protein>
    <submittedName>
        <fullName evidence="1">Protein CBG04854</fullName>
    </submittedName>
</protein>
<dbReference type="Proteomes" id="UP000008549">
    <property type="component" value="Unassembled WGS sequence"/>
</dbReference>
<dbReference type="WormBase" id="CBG04854">
    <property type="protein sequence ID" value="CBP15213"/>
    <property type="gene ID" value="WBGene00027453"/>
</dbReference>
<dbReference type="EMBL" id="HE601135">
    <property type="protein sequence ID" value="CAP25484.1"/>
    <property type="molecule type" value="Genomic_DNA"/>
</dbReference>
<name>A8WYM6_CAEBR</name>
<dbReference type="RefSeq" id="XP_002638025.1">
    <property type="nucleotide sequence ID" value="XM_002637979.1"/>
</dbReference>
<dbReference type="HOGENOM" id="CLU_1504778_0_0_1"/>
<dbReference type="KEGG" id="cbr:CBG_04854"/>
<keyword evidence="2" id="KW-1185">Reference proteome</keyword>
<reference evidence="1 2" key="2">
    <citation type="journal article" date="2011" name="PLoS Genet.">
        <title>Caenorhabditis briggsae recombinant inbred line genotypes reveal inter-strain incompatibility and the evolution of recombination.</title>
        <authorList>
            <person name="Ross J.A."/>
            <person name="Koboldt D.C."/>
            <person name="Staisch J.E."/>
            <person name="Chamberlin H.M."/>
            <person name="Gupta B.P."/>
            <person name="Miller R.D."/>
            <person name="Baird S.E."/>
            <person name="Haag E.S."/>
        </authorList>
    </citation>
    <scope>NUCLEOTIDE SEQUENCE [LARGE SCALE GENOMIC DNA]</scope>
    <source>
        <strain evidence="1 2">AF16</strain>
    </source>
</reference>
<proteinExistence type="predicted"/>
<dbReference type="GeneID" id="8580021"/>
<accession>A8WYM6</accession>
<evidence type="ECO:0000313" key="3">
    <source>
        <dbReference type="WormBase" id="CBG04854"/>
    </source>
</evidence>
<dbReference type="InParanoid" id="A8WYM6"/>